<dbReference type="Proteomes" id="UP000282613">
    <property type="component" value="Unassembled WGS sequence"/>
</dbReference>
<evidence type="ECO:0000313" key="3">
    <source>
        <dbReference type="Proteomes" id="UP000282613"/>
    </source>
</evidence>
<accession>A0A0R3W5V0</accession>
<protein>
    <submittedName>
        <fullName evidence="2 4">Uncharacterized protein</fullName>
    </submittedName>
</protein>
<dbReference type="WBParaSite" id="TASK_0000552501-mRNA-1">
    <property type="protein sequence ID" value="TASK_0000552501-mRNA-1"/>
    <property type="gene ID" value="TASK_0000552501"/>
</dbReference>
<feature type="transmembrane region" description="Helical" evidence="1">
    <location>
        <begin position="53"/>
        <end position="80"/>
    </location>
</feature>
<proteinExistence type="predicted"/>
<keyword evidence="3" id="KW-1185">Reference proteome</keyword>
<evidence type="ECO:0000256" key="1">
    <source>
        <dbReference type="SAM" id="Phobius"/>
    </source>
</evidence>
<keyword evidence="1" id="KW-0812">Transmembrane</keyword>
<reference evidence="2 3" key="2">
    <citation type="submission" date="2018-11" db="EMBL/GenBank/DDBJ databases">
        <authorList>
            <consortium name="Pathogen Informatics"/>
        </authorList>
    </citation>
    <scope>NUCLEOTIDE SEQUENCE [LARGE SCALE GENOMIC DNA]</scope>
</reference>
<dbReference type="AlphaFoldDB" id="A0A0R3W5V0"/>
<dbReference type="EMBL" id="UYRS01018422">
    <property type="protein sequence ID" value="VDK35224.1"/>
    <property type="molecule type" value="Genomic_DNA"/>
</dbReference>
<sequence length="144" mass="16240">MEASLNSEHIMCVYCQSTGKCLVFPVAQLGIVPWSSCPPNLSTLYWYSCRLSYAYFLAIAIATFVFVGLLLSCICVLCVLRRRRCGRADLTKTAAAAFSSSPSLRPFLAYHYPRRLVRCVASFANSTLKKRRKIFIMVHFRGSH</sequence>
<organism evidence="4">
    <name type="scientific">Taenia asiatica</name>
    <name type="common">Asian tapeworm</name>
    <dbReference type="NCBI Taxonomy" id="60517"/>
    <lineage>
        <taxon>Eukaryota</taxon>
        <taxon>Metazoa</taxon>
        <taxon>Spiralia</taxon>
        <taxon>Lophotrochozoa</taxon>
        <taxon>Platyhelminthes</taxon>
        <taxon>Cestoda</taxon>
        <taxon>Eucestoda</taxon>
        <taxon>Cyclophyllidea</taxon>
        <taxon>Taeniidae</taxon>
        <taxon>Taenia</taxon>
    </lineage>
</organism>
<reference evidence="4" key="1">
    <citation type="submission" date="2017-02" db="UniProtKB">
        <authorList>
            <consortium name="WormBaseParasite"/>
        </authorList>
    </citation>
    <scope>IDENTIFICATION</scope>
</reference>
<evidence type="ECO:0000313" key="4">
    <source>
        <dbReference type="WBParaSite" id="TASK_0000552501-mRNA-1"/>
    </source>
</evidence>
<evidence type="ECO:0000313" key="2">
    <source>
        <dbReference type="EMBL" id="VDK35224.1"/>
    </source>
</evidence>
<keyword evidence="1" id="KW-0472">Membrane</keyword>
<keyword evidence="1" id="KW-1133">Transmembrane helix</keyword>
<gene>
    <name evidence="2" type="ORF">TASK_LOCUS5526</name>
</gene>
<dbReference type="OrthoDB" id="5829916at2759"/>
<name>A0A0R3W5V0_TAEAS</name>